<keyword evidence="2" id="KW-1185">Reference proteome</keyword>
<gene>
    <name evidence="1" type="primary">avd</name>
    <name evidence="1" type="ORF">E5329_13800</name>
</gene>
<accession>A0AC61RUY9</accession>
<dbReference type="Proteomes" id="UP000304953">
    <property type="component" value="Unassembled WGS sequence"/>
</dbReference>
<protein>
    <submittedName>
        <fullName evidence="1">Diversity-generating retroelement protein Avd</fullName>
    </submittedName>
</protein>
<evidence type="ECO:0000313" key="2">
    <source>
        <dbReference type="Proteomes" id="UP000304953"/>
    </source>
</evidence>
<proteinExistence type="predicted"/>
<organism evidence="1 2">
    <name type="scientific">Petralouisia muris</name>
    <dbReference type="NCBI Taxonomy" id="3032872"/>
    <lineage>
        <taxon>Bacteria</taxon>
        <taxon>Bacillati</taxon>
        <taxon>Bacillota</taxon>
        <taxon>Clostridia</taxon>
        <taxon>Lachnospirales</taxon>
        <taxon>Lachnospiraceae</taxon>
        <taxon>Petralouisia</taxon>
    </lineage>
</organism>
<comment type="caution">
    <text evidence="1">The sequence shown here is derived from an EMBL/GenBank/DDBJ whole genome shotgun (WGS) entry which is preliminary data.</text>
</comment>
<dbReference type="EMBL" id="SRYA01000026">
    <property type="protein sequence ID" value="TGY95642.1"/>
    <property type="molecule type" value="Genomic_DNA"/>
</dbReference>
<sequence length="131" mass="15268">MAQEKETENKQTNGFMESMKLFQKVYDFLVYIFPILGQLPKFEKFALQLYIKQSLFELVKDIIRFRKTGTKSHIYAADVELEFIRVLIRLAFDLKYSAVNKHRYEVASRKLAEVGKILGGIIGAVKDGKWK</sequence>
<name>A0AC61RUY9_9FIRM</name>
<evidence type="ECO:0000313" key="1">
    <source>
        <dbReference type="EMBL" id="TGY95642.1"/>
    </source>
</evidence>
<reference evidence="1" key="1">
    <citation type="submission" date="2019-04" db="EMBL/GenBank/DDBJ databases">
        <title>Microbes associate with the intestines of laboratory mice.</title>
        <authorList>
            <person name="Navarre W."/>
            <person name="Wong E."/>
            <person name="Huang K."/>
            <person name="Tropini C."/>
            <person name="Ng K."/>
            <person name="Yu B."/>
        </authorList>
    </citation>
    <scope>NUCLEOTIDE SEQUENCE</scope>
    <source>
        <strain evidence="1">NM01_1-7b</strain>
    </source>
</reference>